<evidence type="ECO:0000313" key="6">
    <source>
        <dbReference type="EMBL" id="PFX28331.1"/>
    </source>
</evidence>
<dbReference type="InterPro" id="IPR035979">
    <property type="entry name" value="RBD_domain_sf"/>
</dbReference>
<proteinExistence type="predicted"/>
<feature type="compositionally biased region" description="Basic and acidic residues" evidence="4">
    <location>
        <begin position="19"/>
        <end position="39"/>
    </location>
</feature>
<dbReference type="InterPro" id="IPR012677">
    <property type="entry name" value="Nucleotide-bd_a/b_plait_sf"/>
</dbReference>
<dbReference type="GO" id="GO:0003723">
    <property type="term" value="F:RNA binding"/>
    <property type="evidence" value="ECO:0007669"/>
    <property type="project" value="UniProtKB-UniRule"/>
</dbReference>
<dbReference type="AlphaFoldDB" id="A0A2B4SEN6"/>
<feature type="region of interest" description="Disordered" evidence="4">
    <location>
        <begin position="1"/>
        <end position="125"/>
    </location>
</feature>
<keyword evidence="1" id="KW-0677">Repeat</keyword>
<protein>
    <submittedName>
        <fullName evidence="6">RNA-binding motif, single-stranded-interacting protein 2</fullName>
    </submittedName>
</protein>
<dbReference type="EMBL" id="LSMT01000085">
    <property type="protein sequence ID" value="PFX28331.1"/>
    <property type="molecule type" value="Genomic_DNA"/>
</dbReference>
<keyword evidence="7" id="KW-1185">Reference proteome</keyword>
<dbReference type="PRINTS" id="PR00961">
    <property type="entry name" value="HUDSXLRNA"/>
</dbReference>
<dbReference type="SUPFAM" id="SSF54928">
    <property type="entry name" value="RNA-binding domain, RBD"/>
    <property type="match status" value="1"/>
</dbReference>
<comment type="caution">
    <text evidence="6">The sequence shown here is derived from an EMBL/GenBank/DDBJ whole genome shotgun (WGS) entry which is preliminary data.</text>
</comment>
<evidence type="ECO:0000256" key="1">
    <source>
        <dbReference type="ARBA" id="ARBA00022737"/>
    </source>
</evidence>
<feature type="compositionally biased region" description="Polar residues" evidence="4">
    <location>
        <begin position="1"/>
        <end position="18"/>
    </location>
</feature>
<feature type="domain" description="RRM" evidence="5">
    <location>
        <begin position="267"/>
        <end position="346"/>
    </location>
</feature>
<feature type="domain" description="RRM" evidence="5">
    <location>
        <begin position="188"/>
        <end position="261"/>
    </location>
</feature>
<dbReference type="OrthoDB" id="271725at2759"/>
<dbReference type="Pfam" id="PF00076">
    <property type="entry name" value="RRM_1"/>
    <property type="match status" value="2"/>
</dbReference>
<dbReference type="Proteomes" id="UP000225706">
    <property type="component" value="Unassembled WGS sequence"/>
</dbReference>
<dbReference type="GO" id="GO:1990904">
    <property type="term" value="C:ribonucleoprotein complex"/>
    <property type="evidence" value="ECO:0007669"/>
    <property type="project" value="InterPro"/>
</dbReference>
<accession>A0A2B4SEN6</accession>
<feature type="compositionally biased region" description="Polar residues" evidence="4">
    <location>
        <begin position="167"/>
        <end position="176"/>
    </location>
</feature>
<reference evidence="7" key="1">
    <citation type="journal article" date="2017" name="bioRxiv">
        <title>Comparative analysis of the genomes of Stylophora pistillata and Acropora digitifera provides evidence for extensive differences between species of corals.</title>
        <authorList>
            <person name="Voolstra C.R."/>
            <person name="Li Y."/>
            <person name="Liew Y.J."/>
            <person name="Baumgarten S."/>
            <person name="Zoccola D."/>
            <person name="Flot J.-F."/>
            <person name="Tambutte S."/>
            <person name="Allemand D."/>
            <person name="Aranda M."/>
        </authorList>
    </citation>
    <scope>NUCLEOTIDE SEQUENCE [LARGE SCALE GENOMIC DNA]</scope>
</reference>
<gene>
    <name evidence="6" type="primary">RBMS2</name>
    <name evidence="6" type="ORF">AWC38_SpisGene6941</name>
</gene>
<sequence>MSDSLVQVLETSTMTTDRTSNKDRTHSKDGESHTSHGPHDSAAPQDHATRDLPEGETLEEDETPTAEVENRNKNGQEKDDKKISMRQPQNQNRRKQPVNLPKTQQQQQQQKSYHGGRNIRSSPGGTWQAYPSWPVGFTSPRFPPTAPIYGYAHPGAYNIPSSPPPTSGQRSLSVSDNQDEAEEKLSKTNLYIRGLSPGTTDEDLNNLCSRYGNIISTKAILDKNTNKCKGYGFVDFESPTVAQKAVTALKNKGIQAQMAKQQEQDPTNLYFLYLPRNFDEAKLEALLRRYGKVISTRILRDTDHESRGVGFARMENTQICEQIIKDFNGNKITGSIEALVVKFADGGPKKRQQTQQNHDNSWQLNRQEGVPLLGYGEPLVMQNGSTVGSSGRVMTTHAAVLPGQGTAFVQTNIPLAYQLATGGGGSWLAHQPYIQMQHQLQPSQLAAAAAATPVTPSSMEHNVGALQQSSVQHLTSQMNQLQMSGSQYITSPVHGSFSQASWQMMHQHGQPQHPHPHYMSVEEHSVVGEGDPLGPPMSPQVTGLPQHLADPGQGLDEHRMTGYTSHYQQRK</sequence>
<dbReference type="PANTHER" id="PTHR24012">
    <property type="entry name" value="RNA BINDING PROTEIN"/>
    <property type="match status" value="1"/>
</dbReference>
<evidence type="ECO:0000256" key="2">
    <source>
        <dbReference type="ARBA" id="ARBA00022884"/>
    </source>
</evidence>
<dbReference type="SMART" id="SM00360">
    <property type="entry name" value="RRM"/>
    <property type="match status" value="2"/>
</dbReference>
<dbReference type="STRING" id="50429.A0A2B4SEN6"/>
<feature type="region of interest" description="Disordered" evidence="4">
    <location>
        <begin position="159"/>
        <end position="184"/>
    </location>
</feature>
<dbReference type="Gene3D" id="3.30.70.330">
    <property type="match status" value="2"/>
</dbReference>
<dbReference type="InterPro" id="IPR000504">
    <property type="entry name" value="RRM_dom"/>
</dbReference>
<keyword evidence="2 3" id="KW-0694">RNA-binding</keyword>
<name>A0A2B4SEN6_STYPI</name>
<dbReference type="PROSITE" id="PS50102">
    <property type="entry name" value="RRM"/>
    <property type="match status" value="2"/>
</dbReference>
<dbReference type="InterPro" id="IPR002343">
    <property type="entry name" value="Hud_Sxl_RNA"/>
</dbReference>
<evidence type="ECO:0000313" key="7">
    <source>
        <dbReference type="Proteomes" id="UP000225706"/>
    </source>
</evidence>
<evidence type="ECO:0000256" key="3">
    <source>
        <dbReference type="PROSITE-ProRule" id="PRU00176"/>
    </source>
</evidence>
<feature type="compositionally biased region" description="Acidic residues" evidence="4">
    <location>
        <begin position="54"/>
        <end position="64"/>
    </location>
</feature>
<organism evidence="6 7">
    <name type="scientific">Stylophora pistillata</name>
    <name type="common">Smooth cauliflower coral</name>
    <dbReference type="NCBI Taxonomy" id="50429"/>
    <lineage>
        <taxon>Eukaryota</taxon>
        <taxon>Metazoa</taxon>
        <taxon>Cnidaria</taxon>
        <taxon>Anthozoa</taxon>
        <taxon>Hexacorallia</taxon>
        <taxon>Scleractinia</taxon>
        <taxon>Astrocoeniina</taxon>
        <taxon>Pocilloporidae</taxon>
        <taxon>Stylophora</taxon>
    </lineage>
</organism>
<feature type="compositionally biased region" description="Basic and acidic residues" evidence="4">
    <location>
        <begin position="68"/>
        <end position="83"/>
    </location>
</feature>
<evidence type="ECO:0000256" key="4">
    <source>
        <dbReference type="SAM" id="MobiDB-lite"/>
    </source>
</evidence>
<feature type="region of interest" description="Disordered" evidence="4">
    <location>
        <begin position="528"/>
        <end position="571"/>
    </location>
</feature>
<dbReference type="FunFam" id="3.30.70.330:FF:000012">
    <property type="entry name" value="RNA-binding motif, single-stranded-interacting protein 3 isoform 1"/>
    <property type="match status" value="1"/>
</dbReference>
<feature type="compositionally biased region" description="Polar residues" evidence="4">
    <location>
        <begin position="562"/>
        <end position="571"/>
    </location>
</feature>
<dbReference type="FunFam" id="3.30.70.330:FF:000169">
    <property type="entry name" value="protein alan shepard isoform X4"/>
    <property type="match status" value="1"/>
</dbReference>
<evidence type="ECO:0000259" key="5">
    <source>
        <dbReference type="PROSITE" id="PS50102"/>
    </source>
</evidence>